<proteinExistence type="predicted"/>
<dbReference type="InterPro" id="IPR012808">
    <property type="entry name" value="CHP02453"/>
</dbReference>
<dbReference type="RefSeq" id="WP_321535705.1">
    <property type="nucleotide sequence ID" value="NZ_JARGDL010000008.1"/>
</dbReference>
<dbReference type="PIRSF" id="PIRSF028451">
    <property type="entry name" value="UCP028451"/>
    <property type="match status" value="1"/>
</dbReference>
<dbReference type="EMBL" id="JARGDL010000008">
    <property type="protein sequence ID" value="MDF1611937.1"/>
    <property type="molecule type" value="Genomic_DNA"/>
</dbReference>
<dbReference type="PANTHER" id="PTHR36452:SF1">
    <property type="entry name" value="DUF2461 DOMAIN-CONTAINING PROTEIN"/>
    <property type="match status" value="1"/>
</dbReference>
<accession>A0AAE3P043</accession>
<comment type="caution">
    <text evidence="1">The sequence shown here is derived from an EMBL/GenBank/DDBJ whole genome shotgun (WGS) entry which is preliminary data.</text>
</comment>
<name>A0AAE3P043_9BACT</name>
<protein>
    <submittedName>
        <fullName evidence="1">DUF2461 family protein</fullName>
    </submittedName>
</protein>
<dbReference type="Proteomes" id="UP001221302">
    <property type="component" value="Unassembled WGS sequence"/>
</dbReference>
<dbReference type="InterPro" id="IPR015996">
    <property type="entry name" value="UCP028451"/>
</dbReference>
<evidence type="ECO:0000313" key="2">
    <source>
        <dbReference type="Proteomes" id="UP001221302"/>
    </source>
</evidence>
<organism evidence="1 2">
    <name type="scientific">Stygiobacter electus</name>
    <dbReference type="NCBI Taxonomy" id="3032292"/>
    <lineage>
        <taxon>Bacteria</taxon>
        <taxon>Pseudomonadati</taxon>
        <taxon>Ignavibacteriota</taxon>
        <taxon>Ignavibacteria</taxon>
        <taxon>Ignavibacteriales</taxon>
        <taxon>Melioribacteraceae</taxon>
        <taxon>Stygiobacter</taxon>
    </lineage>
</organism>
<keyword evidence="2" id="KW-1185">Reference proteome</keyword>
<gene>
    <name evidence="1" type="ORF">P0M35_07230</name>
</gene>
<dbReference type="AlphaFoldDB" id="A0AAE3P043"/>
<reference evidence="1" key="1">
    <citation type="submission" date="2023-03" db="EMBL/GenBank/DDBJ databases">
        <title>Stygiobacter electus gen. nov., sp. nov., facultatively anaerobic thermotolerant bacterium of the class Ignavibacteria from a well of Yessentuki mineral water deposit.</title>
        <authorList>
            <person name="Podosokorskaya O.A."/>
            <person name="Elcheninov A.G."/>
            <person name="Petrova N.F."/>
            <person name="Zavarzina D.G."/>
            <person name="Kublanov I.V."/>
            <person name="Merkel A.Y."/>
        </authorList>
    </citation>
    <scope>NUCLEOTIDE SEQUENCE</scope>
    <source>
        <strain evidence="1">09-Me</strain>
    </source>
</reference>
<dbReference type="Pfam" id="PF09365">
    <property type="entry name" value="DUF2461"/>
    <property type="match status" value="1"/>
</dbReference>
<dbReference type="PANTHER" id="PTHR36452">
    <property type="entry name" value="CHROMOSOME 12, WHOLE GENOME SHOTGUN SEQUENCE"/>
    <property type="match status" value="1"/>
</dbReference>
<sequence>MIRDKFNGFNKDIFSFFSELEKNNNLDWFNKNRERYQKNIVQPTKDFITSLAPFINRLNASIRTEPKFNETIMRINKDLRFAKGAPYRNYWLIHFGRFKMDSEFFLYFDSTNSDMGLFINKSKGENLFFKDNFVKYKQEIKKIFQTKSLNDKYSLYSLDEKEPKEIKKKFNAEKDFNLIENLKMFLLQKSIPKKIISSDKIILEMIKMITELYPIYCFCISPNPLKEIEKFENEYGEIVD</sequence>
<evidence type="ECO:0000313" key="1">
    <source>
        <dbReference type="EMBL" id="MDF1611937.1"/>
    </source>
</evidence>